<reference evidence="2" key="1">
    <citation type="submission" date="2023-03" db="EMBL/GenBank/DDBJ databases">
        <title>Emydomyces testavorans Genome Sequence.</title>
        <authorList>
            <person name="Hoyer L."/>
        </authorList>
    </citation>
    <scope>NUCLEOTIDE SEQUENCE</scope>
    <source>
        <strain evidence="2">16-2883</strain>
    </source>
</reference>
<dbReference type="GO" id="GO:0030163">
    <property type="term" value="P:protein catabolic process"/>
    <property type="evidence" value="ECO:0007669"/>
    <property type="project" value="TreeGrafter"/>
</dbReference>
<accession>A0AAF0IH39</accession>
<dbReference type="InterPro" id="IPR036526">
    <property type="entry name" value="C-N_Hydrolase_sf"/>
</dbReference>
<organism evidence="2 3">
    <name type="scientific">Emydomyces testavorans</name>
    <dbReference type="NCBI Taxonomy" id="2070801"/>
    <lineage>
        <taxon>Eukaryota</taxon>
        <taxon>Fungi</taxon>
        <taxon>Dikarya</taxon>
        <taxon>Ascomycota</taxon>
        <taxon>Pezizomycotina</taxon>
        <taxon>Eurotiomycetes</taxon>
        <taxon>Eurotiomycetidae</taxon>
        <taxon>Onygenales</taxon>
        <taxon>Nannizziopsiaceae</taxon>
        <taxon>Emydomyces</taxon>
    </lineage>
</organism>
<sequence length="360" mass="40315">MKIATLQFSPRLGDVEGNIRRADAILKRAEQVHGDEMRELDLMVLPEMAFTGYNFPSLRSIKPFLEPSTGVGPSAAWARAAARRLGCVVCVGYPEVQLLERTRSEKEVVEAKELETQADEEKRFNSLLVVNGAGETVFNYQKRFLYYTDESWALEGENGKGDISLPVATGSKINEPCDYENTTQNSCIPTVVGICMDINPYKFIAPYTAYEFATHVRDSGAKLVIVSMAWLTWLTPEELASEPRAPDTDTFQYWIKRFWPLITRGNWDGGDIIIVFANRTGEEEGMEGKDTARYAGTSCVVGIRKAEKDGDVGVDDEVEQGYFDAEIVVWERLGRAEEGVCFVDTDLPPKMVFKVRRSGE</sequence>
<dbReference type="Gene3D" id="3.60.110.10">
    <property type="entry name" value="Carbon-nitrogen hydrolase"/>
    <property type="match status" value="1"/>
</dbReference>
<dbReference type="InterPro" id="IPR039703">
    <property type="entry name" value="Nta1"/>
</dbReference>
<gene>
    <name evidence="2" type="ORF">PRK78_001885</name>
</gene>
<feature type="domain" description="CN hydrolase" evidence="1">
    <location>
        <begin position="1"/>
        <end position="347"/>
    </location>
</feature>
<dbReference type="GO" id="GO:0070773">
    <property type="term" value="F:protein-N-terminal glutamine amidohydrolase activity"/>
    <property type="evidence" value="ECO:0007669"/>
    <property type="project" value="InterPro"/>
</dbReference>
<dbReference type="Proteomes" id="UP001219355">
    <property type="component" value="Chromosome 1"/>
</dbReference>
<evidence type="ECO:0000313" key="2">
    <source>
        <dbReference type="EMBL" id="WEW56442.1"/>
    </source>
</evidence>
<proteinExistence type="predicted"/>
<dbReference type="Pfam" id="PF00795">
    <property type="entry name" value="CN_hydrolase"/>
    <property type="match status" value="1"/>
</dbReference>
<dbReference type="GO" id="GO:0008418">
    <property type="term" value="F:protein-N-terminal asparagine amidohydrolase activity"/>
    <property type="evidence" value="ECO:0007669"/>
    <property type="project" value="InterPro"/>
</dbReference>
<dbReference type="SUPFAM" id="SSF56317">
    <property type="entry name" value="Carbon-nitrogen hydrolase"/>
    <property type="match status" value="1"/>
</dbReference>
<protein>
    <recommendedName>
        <fullName evidence="1">CN hydrolase domain-containing protein</fullName>
    </recommendedName>
</protein>
<dbReference type="AlphaFoldDB" id="A0AAF0IH39"/>
<keyword evidence="3" id="KW-1185">Reference proteome</keyword>
<name>A0AAF0IH39_9EURO</name>
<dbReference type="PROSITE" id="PS50263">
    <property type="entry name" value="CN_HYDROLASE"/>
    <property type="match status" value="1"/>
</dbReference>
<dbReference type="PANTHER" id="PTHR11750:SF26">
    <property type="entry name" value="PROTEIN N-TERMINAL AMIDASE"/>
    <property type="match status" value="1"/>
</dbReference>
<dbReference type="EMBL" id="CP120627">
    <property type="protein sequence ID" value="WEW56442.1"/>
    <property type="molecule type" value="Genomic_DNA"/>
</dbReference>
<evidence type="ECO:0000313" key="3">
    <source>
        <dbReference type="Proteomes" id="UP001219355"/>
    </source>
</evidence>
<dbReference type="InterPro" id="IPR003010">
    <property type="entry name" value="C-N_Hydrolase"/>
</dbReference>
<dbReference type="PANTHER" id="PTHR11750">
    <property type="entry name" value="PROTEIN N-TERMINAL AMIDASE"/>
    <property type="match status" value="1"/>
</dbReference>
<evidence type="ECO:0000259" key="1">
    <source>
        <dbReference type="PROSITE" id="PS50263"/>
    </source>
</evidence>